<evidence type="ECO:0000313" key="1">
    <source>
        <dbReference type="EMBL" id="MFC2970451.1"/>
    </source>
</evidence>
<comment type="caution">
    <text evidence="1">The sequence shown here is derived from an EMBL/GenBank/DDBJ whole genome shotgun (WGS) entry which is preliminary data.</text>
</comment>
<name>A0ABV7ANT7_9RHOB</name>
<accession>A0ABV7ANT7</accession>
<proteinExistence type="predicted"/>
<reference evidence="2" key="1">
    <citation type="journal article" date="2019" name="Int. J. Syst. Evol. Microbiol.">
        <title>The Global Catalogue of Microorganisms (GCM) 10K type strain sequencing project: providing services to taxonomists for standard genome sequencing and annotation.</title>
        <authorList>
            <consortium name="The Broad Institute Genomics Platform"/>
            <consortium name="The Broad Institute Genome Sequencing Center for Infectious Disease"/>
            <person name="Wu L."/>
            <person name="Ma J."/>
        </authorList>
    </citation>
    <scope>NUCLEOTIDE SEQUENCE [LARGE SCALE GENOMIC DNA]</scope>
    <source>
        <strain evidence="2">KCTC 62192</strain>
    </source>
</reference>
<evidence type="ECO:0000313" key="2">
    <source>
        <dbReference type="Proteomes" id="UP001595443"/>
    </source>
</evidence>
<dbReference type="RefSeq" id="WP_377835431.1">
    <property type="nucleotide sequence ID" value="NZ_JBHRSK010000020.1"/>
</dbReference>
<protein>
    <recommendedName>
        <fullName evidence="3">Glycosyl transferase family 11</fullName>
    </recommendedName>
</protein>
<dbReference type="Proteomes" id="UP001595443">
    <property type="component" value="Unassembled WGS sequence"/>
</dbReference>
<organism evidence="1 2">
    <name type="scientific">Acidimangrovimonas pyrenivorans</name>
    <dbReference type="NCBI Taxonomy" id="2030798"/>
    <lineage>
        <taxon>Bacteria</taxon>
        <taxon>Pseudomonadati</taxon>
        <taxon>Pseudomonadota</taxon>
        <taxon>Alphaproteobacteria</taxon>
        <taxon>Rhodobacterales</taxon>
        <taxon>Paracoccaceae</taxon>
        <taxon>Acidimangrovimonas</taxon>
    </lineage>
</organism>
<evidence type="ECO:0008006" key="3">
    <source>
        <dbReference type="Google" id="ProtNLM"/>
    </source>
</evidence>
<keyword evidence="2" id="KW-1185">Reference proteome</keyword>
<sequence>MIQTRFLSGQGLGNQLWTYAAARGIAEHLGRPHVVTGRDVFKGAEFLDIDFGEDPEPDAPVARFNEALFYDPELKYFSSGYDIRTEHLPPRVQLDGLFQSERYFHGREMELKHWIRPKAEVLSAAERYRDVCVLNLRGGEYKRHKALILPRSYWDMAVDVLRREAGATEILVVTDDPGYARAFLPEFPVLEGGVAECYAALMGAKALAVSNSSFSYFPIKTRSDRPFVVAPEHWARYGHPARRWAMPANLYRDWHWLSPAGELRSYEACRDAAEADAAWYEAEYSVRIPPSMGIGLPRSRFIPAGLKRPIKRAAARLFPTRIG</sequence>
<dbReference type="EMBL" id="JBHRSK010000020">
    <property type="protein sequence ID" value="MFC2970451.1"/>
    <property type="molecule type" value="Genomic_DNA"/>
</dbReference>
<gene>
    <name evidence="1" type="ORF">ACFOES_20320</name>
</gene>